<evidence type="ECO:0000313" key="2">
    <source>
        <dbReference type="Proteomes" id="UP000436181"/>
    </source>
</evidence>
<name>A0ABQ6VEC9_9CORY</name>
<sequence>MDDFVEHGEGKYCFYMKVAPIPFGESGVLIVHEGDGSVARGSGAPGLRPHECEIMDLEGNVIRTFEQVRKAGEAYEAEQAALEADIDDDDGDGLELVPAKL</sequence>
<reference evidence="1 2" key="1">
    <citation type="submission" date="2019-10" db="EMBL/GenBank/DDBJ databases">
        <title>Corynebacterium sp novel species isolated from the respiratory tract of Marmot.</title>
        <authorList>
            <person name="Zhang G."/>
        </authorList>
    </citation>
    <scope>NUCLEOTIDE SEQUENCE [LARGE SCALE GENOMIC DNA]</scope>
    <source>
        <strain evidence="1 2">336</strain>
    </source>
</reference>
<accession>A0ABQ6VEC9</accession>
<proteinExistence type="predicted"/>
<comment type="caution">
    <text evidence="1">The sequence shown here is derived from an EMBL/GenBank/DDBJ whole genome shotgun (WGS) entry which is preliminary data.</text>
</comment>
<gene>
    <name evidence="1" type="ORF">F8377_00990</name>
</gene>
<organism evidence="1 2">
    <name type="scientific">Corynebacterium zhongnanshanii</name>
    <dbReference type="NCBI Taxonomy" id="2768834"/>
    <lineage>
        <taxon>Bacteria</taxon>
        <taxon>Bacillati</taxon>
        <taxon>Actinomycetota</taxon>
        <taxon>Actinomycetes</taxon>
        <taxon>Mycobacteriales</taxon>
        <taxon>Corynebacteriaceae</taxon>
        <taxon>Corynebacterium</taxon>
    </lineage>
</organism>
<keyword evidence="2" id="KW-1185">Reference proteome</keyword>
<dbReference type="Proteomes" id="UP000436181">
    <property type="component" value="Unassembled WGS sequence"/>
</dbReference>
<protein>
    <submittedName>
        <fullName evidence="1">Uncharacterized protein</fullName>
    </submittedName>
</protein>
<dbReference type="EMBL" id="WBZJ01000001">
    <property type="protein sequence ID" value="KAB3522779.1"/>
    <property type="molecule type" value="Genomic_DNA"/>
</dbReference>
<dbReference type="RefSeq" id="WP_151843673.1">
    <property type="nucleotide sequence ID" value="NZ_WBZJ01000001.1"/>
</dbReference>
<evidence type="ECO:0000313" key="1">
    <source>
        <dbReference type="EMBL" id="KAB3522779.1"/>
    </source>
</evidence>